<gene>
    <name evidence="3" type="ORF">GcM3_003020</name>
</gene>
<accession>A0A420JB73</accession>
<dbReference type="AlphaFoldDB" id="A0A420JB73"/>
<evidence type="ECO:0000256" key="1">
    <source>
        <dbReference type="ARBA" id="ARBA00007462"/>
    </source>
</evidence>
<evidence type="ECO:0000256" key="2">
    <source>
        <dbReference type="SAM" id="MobiDB-lite"/>
    </source>
</evidence>
<dbReference type="PANTHER" id="PTHR13245">
    <property type="entry name" value="RRP15-LIKE PROTEIN"/>
    <property type="match status" value="1"/>
</dbReference>
<comment type="caution">
    <text evidence="3">The sequence shown here is derived from an EMBL/GenBank/DDBJ whole genome shotgun (WGS) entry which is preliminary data.</text>
</comment>
<feature type="region of interest" description="Disordered" evidence="2">
    <location>
        <begin position="43"/>
        <end position="90"/>
    </location>
</feature>
<evidence type="ECO:0000313" key="3">
    <source>
        <dbReference type="EMBL" id="RKF84016.1"/>
    </source>
</evidence>
<feature type="region of interest" description="Disordered" evidence="2">
    <location>
        <begin position="333"/>
        <end position="352"/>
    </location>
</feature>
<dbReference type="Pfam" id="PF07890">
    <property type="entry name" value="Rrp15p"/>
    <property type="match status" value="1"/>
</dbReference>
<dbReference type="PANTHER" id="PTHR13245:SF14">
    <property type="entry name" value="RRP15-LIKE PROTEIN"/>
    <property type="match status" value="1"/>
</dbReference>
<feature type="compositionally biased region" description="Polar residues" evidence="2">
    <location>
        <begin position="46"/>
        <end position="55"/>
    </location>
</feature>
<dbReference type="EMBL" id="MCBQ01000363">
    <property type="protein sequence ID" value="RKF84016.1"/>
    <property type="molecule type" value="Genomic_DNA"/>
</dbReference>
<sequence>MLLITKDERSNVATSSWSYIEITRQIAFEAQMSCEMEIKKGKNEENATYSSSMATLVSKKHTMGSESNLDNHRPAKKHKKKNSNRFQTENEIVDSAIKDLKVIKQSNLASKKEPEPKTRQKNGSTEAKSKDHIDAEEESDKNSESDETDSSSASHIDTTRDKKKRKRNDPESFATSISKILGSKLVSSKRTDPVLARSAEAQQASKKISELALESAVKQKIRGDKKEALEKGRVRDVLGANMAFDAANNANSRLPEKSFQETLENERRMRKTAQRGVIKLFNAVRAAQIKGEEAAREARSKGIVGQQSKEEKINNMSKKGFLELIAKGGEEMKAGTMDMCPSKLETEQKSGD</sequence>
<keyword evidence="4" id="KW-1185">Reference proteome</keyword>
<dbReference type="InterPro" id="IPR012459">
    <property type="entry name" value="Rrp15"/>
</dbReference>
<feature type="compositionally biased region" description="Acidic residues" evidence="2">
    <location>
        <begin position="134"/>
        <end position="149"/>
    </location>
</feature>
<dbReference type="Proteomes" id="UP000283383">
    <property type="component" value="Unassembled WGS sequence"/>
</dbReference>
<dbReference type="GO" id="GO:0030687">
    <property type="term" value="C:preribosome, large subunit precursor"/>
    <property type="evidence" value="ECO:0007669"/>
    <property type="project" value="TreeGrafter"/>
</dbReference>
<name>A0A420JB73_9PEZI</name>
<organism evidence="3 4">
    <name type="scientific">Golovinomyces cichoracearum</name>
    <dbReference type="NCBI Taxonomy" id="62708"/>
    <lineage>
        <taxon>Eukaryota</taxon>
        <taxon>Fungi</taxon>
        <taxon>Dikarya</taxon>
        <taxon>Ascomycota</taxon>
        <taxon>Pezizomycotina</taxon>
        <taxon>Leotiomycetes</taxon>
        <taxon>Erysiphales</taxon>
        <taxon>Erysiphaceae</taxon>
        <taxon>Golovinomyces</taxon>
    </lineage>
</organism>
<evidence type="ECO:0008006" key="5">
    <source>
        <dbReference type="Google" id="ProtNLM"/>
    </source>
</evidence>
<dbReference type="STRING" id="62708.A0A420JB73"/>
<protein>
    <recommendedName>
        <fullName evidence="5">Ribosomal rna-processing protein 15</fullName>
    </recommendedName>
</protein>
<feature type="compositionally biased region" description="Basic residues" evidence="2">
    <location>
        <begin position="74"/>
        <end position="83"/>
    </location>
</feature>
<feature type="region of interest" description="Disordered" evidence="2">
    <location>
        <begin position="105"/>
        <end position="172"/>
    </location>
</feature>
<proteinExistence type="inferred from homology"/>
<evidence type="ECO:0000313" key="4">
    <source>
        <dbReference type="Proteomes" id="UP000283383"/>
    </source>
</evidence>
<dbReference type="GO" id="GO:0000460">
    <property type="term" value="P:maturation of 5.8S rRNA"/>
    <property type="evidence" value="ECO:0007669"/>
    <property type="project" value="TreeGrafter"/>
</dbReference>
<comment type="similarity">
    <text evidence="1">Belongs to the RRP15 family.</text>
</comment>
<dbReference type="GO" id="GO:0000470">
    <property type="term" value="P:maturation of LSU-rRNA"/>
    <property type="evidence" value="ECO:0007669"/>
    <property type="project" value="TreeGrafter"/>
</dbReference>
<reference evidence="3 4" key="1">
    <citation type="journal article" date="2018" name="BMC Genomics">
        <title>Comparative genome analyses reveal sequence features reflecting distinct modes of host-adaptation between dicot and monocot powdery mildew.</title>
        <authorList>
            <person name="Wu Y."/>
            <person name="Ma X."/>
            <person name="Pan Z."/>
            <person name="Kale S.D."/>
            <person name="Song Y."/>
            <person name="King H."/>
            <person name="Zhang Q."/>
            <person name="Presley C."/>
            <person name="Deng X."/>
            <person name="Wei C.I."/>
            <person name="Xiao S."/>
        </authorList>
    </citation>
    <scope>NUCLEOTIDE SEQUENCE [LARGE SCALE GENOMIC DNA]</scope>
    <source>
        <strain evidence="3">UMSG3</strain>
    </source>
</reference>